<dbReference type="OMA" id="ENVYYIA"/>
<organism evidence="2 3">
    <name type="scientific">Tigriopus californicus</name>
    <name type="common">Marine copepod</name>
    <dbReference type="NCBI Taxonomy" id="6832"/>
    <lineage>
        <taxon>Eukaryota</taxon>
        <taxon>Metazoa</taxon>
        <taxon>Ecdysozoa</taxon>
        <taxon>Arthropoda</taxon>
        <taxon>Crustacea</taxon>
        <taxon>Multicrustacea</taxon>
        <taxon>Hexanauplia</taxon>
        <taxon>Copepoda</taxon>
        <taxon>Harpacticoida</taxon>
        <taxon>Harpacticidae</taxon>
        <taxon>Tigriopus</taxon>
    </lineage>
</organism>
<evidence type="ECO:0008006" key="4">
    <source>
        <dbReference type="Google" id="ProtNLM"/>
    </source>
</evidence>
<feature type="region of interest" description="Disordered" evidence="1">
    <location>
        <begin position="1"/>
        <end position="37"/>
    </location>
</feature>
<gene>
    <name evidence="2" type="ORF">TCAL_07543</name>
</gene>
<accession>A0A553PQN6</accession>
<evidence type="ECO:0000256" key="1">
    <source>
        <dbReference type="SAM" id="MobiDB-lite"/>
    </source>
</evidence>
<dbReference type="PANTHER" id="PTHR37932:SF1">
    <property type="entry name" value="SMALL LYSINE-RICH PROTEIN 1"/>
    <property type="match status" value="1"/>
</dbReference>
<keyword evidence="3" id="KW-1185">Reference proteome</keyword>
<proteinExistence type="predicted"/>
<dbReference type="Proteomes" id="UP000318571">
    <property type="component" value="Chromosome 6"/>
</dbReference>
<dbReference type="AlphaFoldDB" id="A0A553PQN6"/>
<feature type="compositionally biased region" description="Basic residues" evidence="1">
    <location>
        <begin position="7"/>
        <end position="21"/>
    </location>
</feature>
<comment type="caution">
    <text evidence="2">The sequence shown here is derived from an EMBL/GenBank/DDBJ whole genome shotgun (WGS) entry which is preliminary data.</text>
</comment>
<sequence length="89" mass="9739">MADSGVKGKKNTKEKAKKVKSSKSSDIGEDKAKSSQHQVDILDKAAMENAFNICHNVQDLLYFRGFAWEGQNKKGKAKARKGGGKKGKK</sequence>
<protein>
    <recommendedName>
        <fullName evidence="4">Small lysine-rich protein 1</fullName>
    </recommendedName>
</protein>
<dbReference type="PANTHER" id="PTHR37932">
    <property type="entry name" value="SMALL LYSINE-RICH PROTEIN 1"/>
    <property type="match status" value="1"/>
</dbReference>
<dbReference type="EMBL" id="VCGU01000002">
    <property type="protein sequence ID" value="TRY79975.1"/>
    <property type="molecule type" value="Genomic_DNA"/>
</dbReference>
<name>A0A553PQN6_TIGCA</name>
<reference evidence="2 3" key="1">
    <citation type="journal article" date="2018" name="Nat. Ecol. Evol.">
        <title>Genomic signatures of mitonuclear coevolution across populations of Tigriopus californicus.</title>
        <authorList>
            <person name="Barreto F.S."/>
            <person name="Watson E.T."/>
            <person name="Lima T.G."/>
            <person name="Willett C.S."/>
            <person name="Edmands S."/>
            <person name="Li W."/>
            <person name="Burton R.S."/>
        </authorList>
    </citation>
    <scope>NUCLEOTIDE SEQUENCE [LARGE SCALE GENOMIC DNA]</scope>
    <source>
        <strain evidence="2 3">San Diego</strain>
    </source>
</reference>
<dbReference type="InterPro" id="IPR037760">
    <property type="entry name" value="SMKR1"/>
</dbReference>
<dbReference type="STRING" id="6832.A0A553PQN6"/>
<evidence type="ECO:0000313" key="2">
    <source>
        <dbReference type="EMBL" id="TRY79975.1"/>
    </source>
</evidence>
<evidence type="ECO:0000313" key="3">
    <source>
        <dbReference type="Proteomes" id="UP000318571"/>
    </source>
</evidence>